<keyword evidence="1" id="KW-1133">Transmembrane helix</keyword>
<feature type="transmembrane region" description="Helical" evidence="1">
    <location>
        <begin position="400"/>
        <end position="419"/>
    </location>
</feature>
<reference evidence="2 3" key="1">
    <citation type="journal article" date="2021" name="J. Biosci. Bioeng.">
        <title>Identification and characterization of a chc gene cluster responsible for the aromatization pathway of cyclohexanecarboxylate degradation in Sinomonas cyclohexanicum ATCC 51369.</title>
        <authorList>
            <person name="Yamamoto T."/>
            <person name="Hasegawa Y."/>
            <person name="Lau P.C.K."/>
            <person name="Iwaki H."/>
        </authorList>
    </citation>
    <scope>NUCLEOTIDE SEQUENCE [LARGE SCALE GENOMIC DNA]</scope>
    <source>
        <strain evidence="2 3">ATCC 51369</strain>
    </source>
</reference>
<keyword evidence="1" id="KW-0812">Transmembrane</keyword>
<feature type="transmembrane region" description="Helical" evidence="1">
    <location>
        <begin position="195"/>
        <end position="212"/>
    </location>
</feature>
<feature type="transmembrane region" description="Helical" evidence="1">
    <location>
        <begin position="98"/>
        <end position="123"/>
    </location>
</feature>
<sequence length="447" mass="44587">MVITSASSRTTAGGRSGALRTYAGFTSLILFFAGALASQFLFSDDGSDPASALRTSAANPGRAMSLGWTLLALAALFLGGVLFLAGATRARGSGWGSAGLVAGLLGTVGTGLIGMHSFMTAALSQTPLGTAVATSAALDGLGGWLTLPLMACQVLSVPLFAVALWRAGLAHWWVPAAGALSLAVTFLPVPLSGQASFALALAALGWAGLAVIRRRRAAGWGEEPTPVHRAWAGAICAVALLMLSAIKDLVFAGADDPDAALAAVGSDPTPLVIEGTIALAVAALFGGTAAFLAGAVRGRGTGLAIAGTVCGILGTVSISAMGALDFLTGALSVSHAGAGVFGPLGGILFPGFLPLFLAENVMLVAFAAALWRARVTGWIPFALALVFGAAAQLHPLGPAAVGQMLLGLIVVAWISYGVLRARGALPGVARRQGMRTTARAAAQGTLG</sequence>
<dbReference type="EMBL" id="AP024525">
    <property type="protein sequence ID" value="BCT74949.1"/>
    <property type="molecule type" value="Genomic_DNA"/>
</dbReference>
<evidence type="ECO:0000313" key="3">
    <source>
        <dbReference type="Proteomes" id="UP001319861"/>
    </source>
</evidence>
<evidence type="ECO:0000256" key="1">
    <source>
        <dbReference type="SAM" id="Phobius"/>
    </source>
</evidence>
<proteinExistence type="predicted"/>
<feature type="transmembrane region" description="Helical" evidence="1">
    <location>
        <begin position="271"/>
        <end position="296"/>
    </location>
</feature>
<feature type="transmembrane region" description="Helical" evidence="1">
    <location>
        <begin position="62"/>
        <end position="86"/>
    </location>
</feature>
<keyword evidence="1" id="KW-0472">Membrane</keyword>
<feature type="transmembrane region" description="Helical" evidence="1">
    <location>
        <begin position="21"/>
        <end position="42"/>
    </location>
</feature>
<feature type="transmembrane region" description="Helical" evidence="1">
    <location>
        <begin position="232"/>
        <end position="251"/>
    </location>
</feature>
<feature type="transmembrane region" description="Helical" evidence="1">
    <location>
        <begin position="303"/>
        <end position="327"/>
    </location>
</feature>
<accession>A0ABM7PRX5</accession>
<dbReference type="RefSeq" id="WP_229231723.1">
    <property type="nucleotide sequence ID" value="NZ_AP024525.1"/>
</dbReference>
<feature type="transmembrane region" description="Helical" evidence="1">
    <location>
        <begin position="172"/>
        <end position="189"/>
    </location>
</feature>
<evidence type="ECO:0000313" key="2">
    <source>
        <dbReference type="EMBL" id="BCT74949.1"/>
    </source>
</evidence>
<feature type="transmembrane region" description="Helical" evidence="1">
    <location>
        <begin position="347"/>
        <end position="371"/>
    </location>
</feature>
<protein>
    <submittedName>
        <fullName evidence="2">Uncharacterized protein</fullName>
    </submittedName>
</protein>
<feature type="transmembrane region" description="Helical" evidence="1">
    <location>
        <begin position="143"/>
        <end position="165"/>
    </location>
</feature>
<name>A0ABM7PRX5_SINCY</name>
<feature type="transmembrane region" description="Helical" evidence="1">
    <location>
        <begin position="378"/>
        <end position="394"/>
    </location>
</feature>
<keyword evidence="3" id="KW-1185">Reference proteome</keyword>
<gene>
    <name evidence="2" type="ORF">SCMU_07910</name>
</gene>
<dbReference type="Proteomes" id="UP001319861">
    <property type="component" value="Chromosome"/>
</dbReference>
<organism evidence="2 3">
    <name type="scientific">Sinomonas cyclohexanicum</name>
    <name type="common">Corynebacterium cyclohexanicum</name>
    <dbReference type="NCBI Taxonomy" id="322009"/>
    <lineage>
        <taxon>Bacteria</taxon>
        <taxon>Bacillati</taxon>
        <taxon>Actinomycetota</taxon>
        <taxon>Actinomycetes</taxon>
        <taxon>Micrococcales</taxon>
        <taxon>Micrococcaceae</taxon>
        <taxon>Sinomonas</taxon>
    </lineage>
</organism>